<evidence type="ECO:0000313" key="2">
    <source>
        <dbReference type="Proteomes" id="UP000796880"/>
    </source>
</evidence>
<keyword evidence="2" id="KW-1185">Reference proteome</keyword>
<name>A0A8K0DWB2_9ROSA</name>
<organism evidence="1 2">
    <name type="scientific">Rhamnella rubrinervis</name>
    <dbReference type="NCBI Taxonomy" id="2594499"/>
    <lineage>
        <taxon>Eukaryota</taxon>
        <taxon>Viridiplantae</taxon>
        <taxon>Streptophyta</taxon>
        <taxon>Embryophyta</taxon>
        <taxon>Tracheophyta</taxon>
        <taxon>Spermatophyta</taxon>
        <taxon>Magnoliopsida</taxon>
        <taxon>eudicotyledons</taxon>
        <taxon>Gunneridae</taxon>
        <taxon>Pentapetalae</taxon>
        <taxon>rosids</taxon>
        <taxon>fabids</taxon>
        <taxon>Rosales</taxon>
        <taxon>Rhamnaceae</taxon>
        <taxon>rhamnoid group</taxon>
        <taxon>Rhamneae</taxon>
        <taxon>Rhamnella</taxon>
    </lineage>
</organism>
<evidence type="ECO:0000313" key="1">
    <source>
        <dbReference type="EMBL" id="KAF3435419.1"/>
    </source>
</evidence>
<dbReference type="AlphaFoldDB" id="A0A8K0DWB2"/>
<accession>A0A8K0DWB2</accession>
<proteinExistence type="predicted"/>
<dbReference type="Proteomes" id="UP000796880">
    <property type="component" value="Unassembled WGS sequence"/>
</dbReference>
<sequence>MHPLLKIVGVDLDADRVHSLRIKIKQYKKIDAERETTCIKTSPSPIASPNQCGMPMHRCIHHQHSTKLDGTPTGFDEVGVQDIGVGDAMGVRSKDDHAVTI</sequence>
<reference evidence="1" key="1">
    <citation type="submission" date="2020-03" db="EMBL/GenBank/DDBJ databases">
        <title>A high-quality chromosome-level genome assembly of a woody plant with both climbing and erect habits, Rhamnella rubrinervis.</title>
        <authorList>
            <person name="Lu Z."/>
            <person name="Yang Y."/>
            <person name="Zhu X."/>
            <person name="Sun Y."/>
        </authorList>
    </citation>
    <scope>NUCLEOTIDE SEQUENCE</scope>
    <source>
        <strain evidence="1">BYM</strain>
        <tissue evidence="1">Leaf</tissue>
    </source>
</reference>
<gene>
    <name evidence="1" type="ORF">FNV43_RR22508</name>
</gene>
<protein>
    <submittedName>
        <fullName evidence="1">Uncharacterized protein</fullName>
    </submittedName>
</protein>
<comment type="caution">
    <text evidence="1">The sequence shown here is derived from an EMBL/GenBank/DDBJ whole genome shotgun (WGS) entry which is preliminary data.</text>
</comment>
<dbReference type="EMBL" id="VOIH02000010">
    <property type="protein sequence ID" value="KAF3435419.1"/>
    <property type="molecule type" value="Genomic_DNA"/>
</dbReference>